<dbReference type="RefSeq" id="XP_037157786.1">
    <property type="nucleotide sequence ID" value="XM_037295785.1"/>
</dbReference>
<gene>
    <name evidence="2" type="ORF">HO133_004873</name>
</gene>
<evidence type="ECO:0000313" key="3">
    <source>
        <dbReference type="Proteomes" id="UP000593566"/>
    </source>
</evidence>
<dbReference type="InterPro" id="IPR029063">
    <property type="entry name" value="SAM-dependent_MTases_sf"/>
</dbReference>
<evidence type="ECO:0000256" key="1">
    <source>
        <dbReference type="SAM" id="MobiDB-lite"/>
    </source>
</evidence>
<dbReference type="GeneID" id="59333279"/>
<organism evidence="2 3">
    <name type="scientific">Letharia lupina</name>
    <dbReference type="NCBI Taxonomy" id="560253"/>
    <lineage>
        <taxon>Eukaryota</taxon>
        <taxon>Fungi</taxon>
        <taxon>Dikarya</taxon>
        <taxon>Ascomycota</taxon>
        <taxon>Pezizomycotina</taxon>
        <taxon>Lecanoromycetes</taxon>
        <taxon>OSLEUM clade</taxon>
        <taxon>Lecanoromycetidae</taxon>
        <taxon>Lecanorales</taxon>
        <taxon>Lecanorineae</taxon>
        <taxon>Parmeliaceae</taxon>
        <taxon>Letharia</taxon>
    </lineage>
</organism>
<dbReference type="EMBL" id="JACCJB010000002">
    <property type="protein sequence ID" value="KAF6230529.1"/>
    <property type="molecule type" value="Genomic_DNA"/>
</dbReference>
<dbReference type="AlphaFoldDB" id="A0A8H6FL40"/>
<keyword evidence="3" id="KW-1185">Reference proteome</keyword>
<name>A0A8H6FL40_9LECA</name>
<reference evidence="2 3" key="1">
    <citation type="journal article" date="2020" name="Genomics">
        <title>Complete, high-quality genomes from long-read metagenomic sequencing of two wolf lichen thalli reveals enigmatic genome architecture.</title>
        <authorList>
            <person name="McKenzie S.K."/>
            <person name="Walston R.F."/>
            <person name="Allen J.L."/>
        </authorList>
    </citation>
    <scope>NUCLEOTIDE SEQUENCE [LARGE SCALE GENOMIC DNA]</scope>
    <source>
        <strain evidence="2">WasteWater1</strain>
    </source>
</reference>
<feature type="region of interest" description="Disordered" evidence="1">
    <location>
        <begin position="131"/>
        <end position="153"/>
    </location>
</feature>
<feature type="compositionally biased region" description="Basic and acidic residues" evidence="1">
    <location>
        <begin position="131"/>
        <end position="140"/>
    </location>
</feature>
<accession>A0A8H6FL40</accession>
<proteinExistence type="predicted"/>
<dbReference type="Proteomes" id="UP000593566">
    <property type="component" value="Unassembled WGS sequence"/>
</dbReference>
<dbReference type="Gene3D" id="3.40.50.150">
    <property type="entry name" value="Vaccinia Virus protein VP39"/>
    <property type="match status" value="1"/>
</dbReference>
<protein>
    <submittedName>
        <fullName evidence="2">Uncharacterized protein</fullName>
    </submittedName>
</protein>
<evidence type="ECO:0000313" key="2">
    <source>
        <dbReference type="EMBL" id="KAF6230529.1"/>
    </source>
</evidence>
<sequence length="313" mass="35817">MARYYTGRRSWICPNFYLVEKNLVEGAQTEYDAVFLVDVGGGKGRGLQELYRKRPRLPGKLVLEDVKGVIEEAEAFGLDEKTVLMNHDFAKQPIIIRRRVSAQQARSVTHTSNATGSFEMATWFSLEGTDQDYHDHREGKQSGTPSSLRRASEHDLYLRTGHPTLEMRGRQLSLAFPPLPEDALEPADSQMRRLVHTLPPELFARMLQDFLHIVFEPRKIHLGVDHLNLHLFKSLDRAMYAKRRSEFRPGSVWNEDGLPALDAIASDEVYQEDRNEVPKQDYKYPLLEHYIALPNDTSPGIDRLDSLPAYMGI</sequence>
<comment type="caution">
    <text evidence="2">The sequence shown here is derived from an EMBL/GenBank/DDBJ whole genome shotgun (WGS) entry which is preliminary data.</text>
</comment>